<organism evidence="2 3">
    <name type="scientific">Meira miltonrushii</name>
    <dbReference type="NCBI Taxonomy" id="1280837"/>
    <lineage>
        <taxon>Eukaryota</taxon>
        <taxon>Fungi</taxon>
        <taxon>Dikarya</taxon>
        <taxon>Basidiomycota</taxon>
        <taxon>Ustilaginomycotina</taxon>
        <taxon>Exobasidiomycetes</taxon>
        <taxon>Exobasidiales</taxon>
        <taxon>Brachybasidiaceae</taxon>
        <taxon>Meira</taxon>
    </lineage>
</organism>
<feature type="signal peptide" evidence="1">
    <location>
        <begin position="1"/>
        <end position="25"/>
    </location>
</feature>
<keyword evidence="3" id="KW-1185">Reference proteome</keyword>
<accession>A0A316V6I0</accession>
<feature type="chain" id="PRO_5016439911" evidence="1">
    <location>
        <begin position="26"/>
        <end position="161"/>
    </location>
</feature>
<dbReference type="InParanoid" id="A0A316V6I0"/>
<dbReference type="EMBL" id="KZ819604">
    <property type="protein sequence ID" value="PWN33197.1"/>
    <property type="molecule type" value="Genomic_DNA"/>
</dbReference>
<name>A0A316V6I0_9BASI</name>
<evidence type="ECO:0000256" key="1">
    <source>
        <dbReference type="SAM" id="SignalP"/>
    </source>
</evidence>
<protein>
    <submittedName>
        <fullName evidence="2">Uncharacterized protein</fullName>
    </submittedName>
</protein>
<dbReference type="AlphaFoldDB" id="A0A316V6I0"/>
<evidence type="ECO:0000313" key="2">
    <source>
        <dbReference type="EMBL" id="PWN33197.1"/>
    </source>
</evidence>
<dbReference type="Proteomes" id="UP000245771">
    <property type="component" value="Unassembled WGS sequence"/>
</dbReference>
<reference evidence="2 3" key="1">
    <citation type="journal article" date="2018" name="Mol. Biol. Evol.">
        <title>Broad Genomic Sampling Reveals a Smut Pathogenic Ancestry of the Fungal Clade Ustilaginomycotina.</title>
        <authorList>
            <person name="Kijpornyongpan T."/>
            <person name="Mondo S.J."/>
            <person name="Barry K."/>
            <person name="Sandor L."/>
            <person name="Lee J."/>
            <person name="Lipzen A."/>
            <person name="Pangilinan J."/>
            <person name="LaButti K."/>
            <person name="Hainaut M."/>
            <person name="Henrissat B."/>
            <person name="Grigoriev I.V."/>
            <person name="Spatafora J.W."/>
            <person name="Aime M.C."/>
        </authorList>
    </citation>
    <scope>NUCLEOTIDE SEQUENCE [LARGE SCALE GENOMIC DNA]</scope>
    <source>
        <strain evidence="2 3">MCA 3882</strain>
    </source>
</reference>
<sequence length="161" mass="17898">MQFTTFSAIAFVASAMAMMTNQAKAAPAVRDCAEADTYGNFNVEHPPTLKYGDKITVTFTRNCRSVADYYPQYLTLDIGDTQPVPEPLYQVNGPKKMDSHKVGTLLEYTTTFPDIDLSGFYKGDNLTFVATTQFFTKGPHGGKVDSLRTFQQGFTFNRTSE</sequence>
<evidence type="ECO:0000313" key="3">
    <source>
        <dbReference type="Proteomes" id="UP000245771"/>
    </source>
</evidence>
<keyword evidence="1" id="KW-0732">Signal</keyword>
<gene>
    <name evidence="2" type="ORF">FA14DRAFT_173028</name>
</gene>
<dbReference type="GeneID" id="37022229"/>
<dbReference type="RefSeq" id="XP_025353499.1">
    <property type="nucleotide sequence ID" value="XM_025500448.1"/>
</dbReference>
<proteinExistence type="predicted"/>